<accession>A0A3L6PDD1</accession>
<dbReference type="Gene3D" id="1.10.20.10">
    <property type="entry name" value="Histone, subunit A"/>
    <property type="match status" value="1"/>
</dbReference>
<dbReference type="InterPro" id="IPR009072">
    <property type="entry name" value="Histone-fold"/>
</dbReference>
<dbReference type="GO" id="GO:0016602">
    <property type="term" value="C:CCAAT-binding factor complex"/>
    <property type="evidence" value="ECO:0007669"/>
    <property type="project" value="InterPro"/>
</dbReference>
<evidence type="ECO:0000313" key="2">
    <source>
        <dbReference type="Proteomes" id="UP000275267"/>
    </source>
</evidence>
<comment type="caution">
    <text evidence="1">The sequence shown here is derived from an EMBL/GenBank/DDBJ whole genome shotgun (WGS) entry which is preliminary data.</text>
</comment>
<dbReference type="Proteomes" id="UP000275267">
    <property type="component" value="Unassembled WGS sequence"/>
</dbReference>
<protein>
    <submittedName>
        <fullName evidence="1">Nuclear transcription factor Y subunit B-1-like</fullName>
    </submittedName>
</protein>
<reference evidence="2" key="1">
    <citation type="journal article" date="2019" name="Nat. Commun.">
        <title>The genome of broomcorn millet.</title>
        <authorList>
            <person name="Zou C."/>
            <person name="Miki D."/>
            <person name="Li D."/>
            <person name="Tang Q."/>
            <person name="Xiao L."/>
            <person name="Rajput S."/>
            <person name="Deng P."/>
            <person name="Jia W."/>
            <person name="Huang R."/>
            <person name="Zhang M."/>
            <person name="Sun Y."/>
            <person name="Hu J."/>
            <person name="Fu X."/>
            <person name="Schnable P.S."/>
            <person name="Li F."/>
            <person name="Zhang H."/>
            <person name="Feng B."/>
            <person name="Zhu X."/>
            <person name="Liu R."/>
            <person name="Schnable J.C."/>
            <person name="Zhu J.-K."/>
            <person name="Zhang H."/>
        </authorList>
    </citation>
    <scope>NUCLEOTIDE SEQUENCE [LARGE SCALE GENOMIC DNA]</scope>
</reference>
<dbReference type="GO" id="GO:0001228">
    <property type="term" value="F:DNA-binding transcription activator activity, RNA polymerase II-specific"/>
    <property type="evidence" value="ECO:0007669"/>
    <property type="project" value="InterPro"/>
</dbReference>
<proteinExistence type="predicted"/>
<dbReference type="GO" id="GO:0000978">
    <property type="term" value="F:RNA polymerase II cis-regulatory region sequence-specific DNA binding"/>
    <property type="evidence" value="ECO:0007669"/>
    <property type="project" value="TreeGrafter"/>
</dbReference>
<keyword evidence="2" id="KW-1185">Reference proteome</keyword>
<sequence length="108" mass="13085">MDLCVAEFAKVLARAAMQECRRDRRLTITGDDLIIGMRSLGFYNYAGPLNRHLSCYRESEGTMPQGRHSARCHHRQCRPPWPPRRWRWRRRRRRRHRLVKPCSRVKSW</sequence>
<dbReference type="AlphaFoldDB" id="A0A3L6PDD1"/>
<organism evidence="1 2">
    <name type="scientific">Panicum miliaceum</name>
    <name type="common">Proso millet</name>
    <name type="synonym">Broomcorn millet</name>
    <dbReference type="NCBI Taxonomy" id="4540"/>
    <lineage>
        <taxon>Eukaryota</taxon>
        <taxon>Viridiplantae</taxon>
        <taxon>Streptophyta</taxon>
        <taxon>Embryophyta</taxon>
        <taxon>Tracheophyta</taxon>
        <taxon>Spermatophyta</taxon>
        <taxon>Magnoliopsida</taxon>
        <taxon>Liliopsida</taxon>
        <taxon>Poales</taxon>
        <taxon>Poaceae</taxon>
        <taxon>PACMAD clade</taxon>
        <taxon>Panicoideae</taxon>
        <taxon>Panicodae</taxon>
        <taxon>Paniceae</taxon>
        <taxon>Panicinae</taxon>
        <taxon>Panicum</taxon>
        <taxon>Panicum sect. Panicum</taxon>
    </lineage>
</organism>
<dbReference type="STRING" id="4540.A0A3L6PDD1"/>
<gene>
    <name evidence="1" type="ORF">C2845_PM10G10540</name>
</gene>
<evidence type="ECO:0000313" key="1">
    <source>
        <dbReference type="EMBL" id="RLM55567.1"/>
    </source>
</evidence>
<dbReference type="EMBL" id="PQIB02000018">
    <property type="protein sequence ID" value="RLM55567.1"/>
    <property type="molecule type" value="Genomic_DNA"/>
</dbReference>
<name>A0A3L6PDD1_PANMI</name>
<dbReference type="SUPFAM" id="SSF47113">
    <property type="entry name" value="Histone-fold"/>
    <property type="match status" value="1"/>
</dbReference>
<dbReference type="OrthoDB" id="613379at2759"/>
<dbReference type="PANTHER" id="PTHR11064">
    <property type="entry name" value="CCAAT-BINDING TRANSCRIPTION FACTOR-RELATED"/>
    <property type="match status" value="1"/>
</dbReference>
<dbReference type="InterPro" id="IPR027113">
    <property type="entry name" value="Transc_fact_NFYB/HAP3"/>
</dbReference>
<dbReference type="PANTHER" id="PTHR11064:SF162">
    <property type="entry name" value="TRANSCRIPTION FACTOR CBF_NF-Y_ARCHAEAL HISTONE DOMAIN-CONTAINING PROTEIN"/>
    <property type="match status" value="1"/>
</dbReference>
<dbReference type="GO" id="GO:0046982">
    <property type="term" value="F:protein heterodimerization activity"/>
    <property type="evidence" value="ECO:0007669"/>
    <property type="project" value="InterPro"/>
</dbReference>